<dbReference type="Gene3D" id="3.40.50.1820">
    <property type="entry name" value="alpha/beta hydrolase"/>
    <property type="match status" value="1"/>
</dbReference>
<feature type="signal peptide" evidence="1">
    <location>
        <begin position="1"/>
        <end position="21"/>
    </location>
</feature>
<comment type="caution">
    <text evidence="2">The sequence shown here is derived from an EMBL/GenBank/DDBJ whole genome shotgun (WGS) entry which is preliminary data.</text>
</comment>
<evidence type="ECO:0000256" key="1">
    <source>
        <dbReference type="SAM" id="SignalP"/>
    </source>
</evidence>
<keyword evidence="3" id="KW-1185">Reference proteome</keyword>
<dbReference type="EMBL" id="JAENIK010000001">
    <property type="protein sequence ID" value="MBK1814016.1"/>
    <property type="molecule type" value="Genomic_DNA"/>
</dbReference>
<evidence type="ECO:0008006" key="4">
    <source>
        <dbReference type="Google" id="ProtNLM"/>
    </source>
</evidence>
<sequence>MHRILPFCLSLAITVCFSSCACLKRPQKEKPPLPERFQPERSITTCGKSWPVNVTRTGTRPILLLHELNGQSPGALDLALELEQAGCKVYVPRFYGSYGSDLPATLWPFVVFSPDWSLYSKQGGPVRNHIRELAIKVQAENPHEKLTVIGNCMTGGQALGLLALPQVETVVVCQPAVPMLPWTPSRKKALGIPEADVSAAIAALDSDSKKKLISINYLEDPVAIIERTARLAERTMALKEPRQHRLRIGIPDGPHRGLPVAIARHPGYEKISVETCGHSTVTGAADPGDREAFRKALFEELRLKPLTKNKP</sequence>
<dbReference type="InterPro" id="IPR029058">
    <property type="entry name" value="AB_hydrolase_fold"/>
</dbReference>
<dbReference type="Proteomes" id="UP000600139">
    <property type="component" value="Unassembled WGS sequence"/>
</dbReference>
<organism evidence="2 3">
    <name type="scientific">Luteolibacter yonseiensis</name>
    <dbReference type="NCBI Taxonomy" id="1144680"/>
    <lineage>
        <taxon>Bacteria</taxon>
        <taxon>Pseudomonadati</taxon>
        <taxon>Verrucomicrobiota</taxon>
        <taxon>Verrucomicrobiia</taxon>
        <taxon>Verrucomicrobiales</taxon>
        <taxon>Verrucomicrobiaceae</taxon>
        <taxon>Luteolibacter</taxon>
    </lineage>
</organism>
<feature type="chain" id="PRO_5037763605" description="AB hydrolase-1 domain-containing protein" evidence="1">
    <location>
        <begin position="22"/>
        <end position="311"/>
    </location>
</feature>
<name>A0A934QZC9_9BACT</name>
<protein>
    <recommendedName>
        <fullName evidence="4">AB hydrolase-1 domain-containing protein</fullName>
    </recommendedName>
</protein>
<evidence type="ECO:0000313" key="3">
    <source>
        <dbReference type="Proteomes" id="UP000600139"/>
    </source>
</evidence>
<dbReference type="RefSeq" id="WP_200348982.1">
    <property type="nucleotide sequence ID" value="NZ_BAABHZ010000005.1"/>
</dbReference>
<gene>
    <name evidence="2" type="ORF">JIN84_00145</name>
</gene>
<accession>A0A934QZC9</accession>
<proteinExistence type="predicted"/>
<dbReference type="SUPFAM" id="SSF53474">
    <property type="entry name" value="alpha/beta-Hydrolases"/>
    <property type="match status" value="1"/>
</dbReference>
<evidence type="ECO:0000313" key="2">
    <source>
        <dbReference type="EMBL" id="MBK1814016.1"/>
    </source>
</evidence>
<reference evidence="2" key="1">
    <citation type="submission" date="2021-01" db="EMBL/GenBank/DDBJ databases">
        <title>Modified the classification status of verrucomicrobia.</title>
        <authorList>
            <person name="Feng X."/>
        </authorList>
    </citation>
    <scope>NUCLEOTIDE SEQUENCE</scope>
    <source>
        <strain evidence="2">JCM 18052</strain>
    </source>
</reference>
<dbReference type="AlphaFoldDB" id="A0A934QZC9"/>
<dbReference type="PROSITE" id="PS51257">
    <property type="entry name" value="PROKAR_LIPOPROTEIN"/>
    <property type="match status" value="1"/>
</dbReference>
<keyword evidence="1" id="KW-0732">Signal</keyword>